<dbReference type="EnsemblMetazoa" id="MDOA011791-RF">
    <property type="protein sequence ID" value="MDOA011791-PF"/>
    <property type="gene ID" value="MDOA011791"/>
</dbReference>
<feature type="transmembrane region" description="Helical" evidence="6">
    <location>
        <begin position="529"/>
        <end position="551"/>
    </location>
</feature>
<dbReference type="RefSeq" id="XP_019895660.1">
    <property type="nucleotide sequence ID" value="XM_020040101.1"/>
</dbReference>
<feature type="transmembrane region" description="Helical" evidence="6">
    <location>
        <begin position="374"/>
        <end position="395"/>
    </location>
</feature>
<feature type="region of interest" description="Disordered" evidence="5">
    <location>
        <begin position="1013"/>
        <end position="1088"/>
    </location>
</feature>
<evidence type="ECO:0000313" key="13">
    <source>
        <dbReference type="RefSeq" id="XP_011296398.1"/>
    </source>
</evidence>
<evidence type="ECO:0000256" key="4">
    <source>
        <dbReference type="ARBA" id="ARBA00023136"/>
    </source>
</evidence>
<sequence length="1088" mass="120009">MVQQPSYWKVLTRRKPLSQESGDGEGKLNRVLGLYDLTALGVGSTLGAGVYVLAGQIAKDQAGPSVILSFAIAALASLLAGVCYAEFGARVPKAGSAYVYSYVCIGEFAAFVIGWNLILEYMIGTAAVCRGISLYLDTLINDTLKTTFAEISPMNASFLGSYFDFFAFGLVVVFGVALAFGVETSAIANNFCTCLNLFILVFVIVAGAIKSSWSNWTIDPSTTNTTNLPEGTDLGLGGFFPFGFTGTLKGAATCFFGFVGFDCIATTGEEVRNPRKNIPRSILLSLLVIFLCYCGVSTVLTLMVPYYLQDANAPLPSAFKEVGWNFAMWIVSIGGLVGLLASLFGALFPLPRVMYSMAQDGLLFRFLGRIHPRYRVPVIGSIFAAILTALIAGLFDLAQLVNLLSIGTLLAYSVVAISITILRYMDNSETFGSHEIIAENGHANGGNHSHVNGNGNGHNVSEHSLLTSKGERATFKSVLLQLFNCRRVDVPNALTTRIVGSLITLFCFLSMGIGLIFMQAYDALINNQLWVLVLLIVLVVFTLLVLIAICLQPREAYARVFRVPLVPLVPAISIFINIYLMLQLDVMTWIRFGVWMAIGIPMFIACWCMYDIKNPAKRHPERVEFERLLKSSRGGPGIADNFKAVSNVSTATTVVMQQNERSVKSLDEIMDMNEVSDDLMVIKQPNGQINYVEDTKSDKSHSSVQAAKEPGELTIAPVATKMDTTTEEEKSVIAMLDDVLQTEDDGLYDTPFYDRKISVDSEMVPSVIRSTTVATVHSSSSDSSEIEEGTEDNITPPSVDSGIQENYQEKQKIAMELVEEILNSPRLWMALEKHQEEQKRKQLASDMPSSISPEHRAQSVESLHSVASVEDPLHSERFRNKLSQLIMKPPEPKPPKESTTADEFTNERPKLKHSKSEADVRKLVLKAIEGCDIDIDNDPQAGTTSSQQNIPKPPKFDPVLYKTINTLGRQRERPSLDKLLRQDEQSKPRIFVELSEPQSNDGEEVPFKQKLEAILKRGPSHKTQTKPEVEVRRPRSAEPHQQQEEEKPQAPRENLTKSQSNLNALSASMINETRRTLRSVKQKQTTEL</sequence>
<dbReference type="GO" id="GO:0097638">
    <property type="term" value="P:L-arginine import across plasma membrane"/>
    <property type="evidence" value="ECO:0007669"/>
    <property type="project" value="TreeGrafter"/>
</dbReference>
<evidence type="ECO:0000259" key="7">
    <source>
        <dbReference type="Pfam" id="PF13906"/>
    </source>
</evidence>
<proteinExistence type="predicted"/>
<keyword evidence="4 6" id="KW-0472">Membrane</keyword>
<feature type="compositionally biased region" description="Low complexity" evidence="5">
    <location>
        <begin position="772"/>
        <end position="783"/>
    </location>
</feature>
<feature type="compositionally biased region" description="Polar residues" evidence="5">
    <location>
        <begin position="1056"/>
        <end position="1071"/>
    </location>
</feature>
<organism evidence="8">
    <name type="scientific">Musca domestica</name>
    <name type="common">House fly</name>
    <dbReference type="NCBI Taxonomy" id="7370"/>
    <lineage>
        <taxon>Eukaryota</taxon>
        <taxon>Metazoa</taxon>
        <taxon>Ecdysozoa</taxon>
        <taxon>Arthropoda</taxon>
        <taxon>Hexapoda</taxon>
        <taxon>Insecta</taxon>
        <taxon>Pterygota</taxon>
        <taxon>Neoptera</taxon>
        <taxon>Endopterygota</taxon>
        <taxon>Diptera</taxon>
        <taxon>Brachycera</taxon>
        <taxon>Muscomorpha</taxon>
        <taxon>Muscoidea</taxon>
        <taxon>Muscidae</taxon>
        <taxon>Musca</taxon>
    </lineage>
</organism>
<evidence type="ECO:0000256" key="5">
    <source>
        <dbReference type="SAM" id="MobiDB-lite"/>
    </source>
</evidence>
<dbReference type="InterPro" id="IPR029485">
    <property type="entry name" value="CAT_C"/>
</dbReference>
<dbReference type="GO" id="GO:0061459">
    <property type="term" value="F:L-arginine transmembrane transporter activity"/>
    <property type="evidence" value="ECO:0007669"/>
    <property type="project" value="TreeGrafter"/>
</dbReference>
<feature type="region of interest" description="Disordered" evidence="5">
    <location>
        <begin position="838"/>
        <end position="874"/>
    </location>
</feature>
<reference evidence="8" key="1">
    <citation type="submission" date="2020-05" db="UniProtKB">
        <authorList>
            <consortium name="EnsemblMetazoa"/>
        </authorList>
    </citation>
    <scope>IDENTIFICATION</scope>
    <source>
        <strain evidence="8">Aabys</strain>
    </source>
</reference>
<evidence type="ECO:0000313" key="16">
    <source>
        <dbReference type="RefSeq" id="XP_058980111.1"/>
    </source>
</evidence>
<evidence type="ECO:0000256" key="3">
    <source>
        <dbReference type="ARBA" id="ARBA00022989"/>
    </source>
</evidence>
<evidence type="ECO:0000313" key="10">
    <source>
        <dbReference type="RefSeq" id="XP_011296395.1"/>
    </source>
</evidence>
<dbReference type="EnsemblMetazoa" id="MDOA011791-RA">
    <property type="protein sequence ID" value="MDOA011791-PA"/>
    <property type="gene ID" value="MDOA011791"/>
</dbReference>
<feature type="transmembrane region" description="Helical" evidence="6">
    <location>
        <begin position="494"/>
        <end position="517"/>
    </location>
</feature>
<name>A0A1I8N5N2_MUSDO</name>
<dbReference type="Pfam" id="PF13520">
    <property type="entry name" value="AA_permease_2"/>
    <property type="match status" value="1"/>
</dbReference>
<reference evidence="10 11" key="2">
    <citation type="submission" date="2025-04" db="UniProtKB">
        <authorList>
            <consortium name="RefSeq"/>
        </authorList>
    </citation>
    <scope>IDENTIFICATION</scope>
    <source>
        <strain evidence="10 11">Aabys</strain>
        <tissue evidence="16 17">Whole body</tissue>
    </source>
</reference>
<dbReference type="InterPro" id="IPR002293">
    <property type="entry name" value="AA/rel_permease1"/>
</dbReference>
<dbReference type="Pfam" id="PF13906">
    <property type="entry name" value="AA_permease_C"/>
    <property type="match status" value="1"/>
</dbReference>
<dbReference type="VEuPathDB" id="VectorBase:MDOA011791"/>
<dbReference type="GO" id="GO:0005886">
    <property type="term" value="C:plasma membrane"/>
    <property type="evidence" value="ECO:0007669"/>
    <property type="project" value="TreeGrafter"/>
</dbReference>
<keyword evidence="2 6" id="KW-0812">Transmembrane</keyword>
<dbReference type="RefSeq" id="XP_058980111.1">
    <property type="nucleotide sequence ID" value="XM_059124128.1"/>
</dbReference>
<evidence type="ECO:0000256" key="1">
    <source>
        <dbReference type="ARBA" id="ARBA00004141"/>
    </source>
</evidence>
<feature type="transmembrane region" description="Helical" evidence="6">
    <location>
        <begin position="66"/>
        <end position="85"/>
    </location>
</feature>
<dbReference type="EnsemblMetazoa" id="MDOA011791-RE">
    <property type="protein sequence ID" value="MDOA011791-PE"/>
    <property type="gene ID" value="MDOA011791"/>
</dbReference>
<feature type="domain" description="Cationic amino acid transporter C-terminal" evidence="7">
    <location>
        <begin position="561"/>
        <end position="605"/>
    </location>
</feature>
<dbReference type="AlphaFoldDB" id="A0A1I8N5N2"/>
<dbReference type="EnsemblMetazoa" id="MDOA011791-RG">
    <property type="protein sequence ID" value="MDOA011791-PG"/>
    <property type="gene ID" value="MDOA011791"/>
</dbReference>
<dbReference type="PANTHER" id="PTHR43243:SF105">
    <property type="entry name" value="CATIONIC AMINO ACID TRANSPORTER C-TERMINAL DOMAIN-CONTAINING PROTEIN"/>
    <property type="match status" value="1"/>
</dbReference>
<feature type="transmembrane region" description="Helical" evidence="6">
    <location>
        <begin position="97"/>
        <end position="115"/>
    </location>
</feature>
<feature type="transmembrane region" description="Helical" evidence="6">
    <location>
        <begin position="588"/>
        <end position="610"/>
    </location>
</feature>
<feature type="transmembrane region" description="Helical" evidence="6">
    <location>
        <begin position="34"/>
        <end position="54"/>
    </location>
</feature>
<keyword evidence="9" id="KW-1185">Reference proteome</keyword>
<dbReference type="FunFam" id="1.20.1740.10:FF:000010">
    <property type="entry name" value="probable cationic amino acid transporter"/>
    <property type="match status" value="1"/>
</dbReference>
<dbReference type="GO" id="GO:0000064">
    <property type="term" value="F:L-ornithine transmembrane transporter activity"/>
    <property type="evidence" value="ECO:0007669"/>
    <property type="project" value="TreeGrafter"/>
</dbReference>
<dbReference type="RefSeq" id="XP_011296398.1">
    <property type="nucleotide sequence ID" value="XM_011298096.2"/>
</dbReference>
<comment type="subcellular location">
    <subcellularLocation>
        <location evidence="1">Membrane</location>
        <topology evidence="1">Multi-pass membrane protein</topology>
    </subcellularLocation>
</comment>
<feature type="region of interest" description="Disordered" evidence="5">
    <location>
        <begin position="772"/>
        <end position="802"/>
    </location>
</feature>
<feature type="transmembrane region" description="Helical" evidence="6">
    <location>
        <begin position="326"/>
        <end position="348"/>
    </location>
</feature>
<dbReference type="RefSeq" id="XP_011296397.1">
    <property type="nucleotide sequence ID" value="XM_011298095.2"/>
</dbReference>
<feature type="transmembrane region" description="Helical" evidence="6">
    <location>
        <begin position="161"/>
        <end position="181"/>
    </location>
</feature>
<dbReference type="Proteomes" id="UP001652621">
    <property type="component" value="Unplaced"/>
</dbReference>
<feature type="compositionally biased region" description="Polar residues" evidence="5">
    <location>
        <begin position="940"/>
        <end position="950"/>
    </location>
</feature>
<dbReference type="RefSeq" id="XP_011296395.1">
    <property type="nucleotide sequence ID" value="XM_011298093.2"/>
</dbReference>
<evidence type="ECO:0000313" key="18">
    <source>
        <dbReference type="RefSeq" id="XP_058980114.1"/>
    </source>
</evidence>
<evidence type="ECO:0000256" key="6">
    <source>
        <dbReference type="SAM" id="Phobius"/>
    </source>
</evidence>
<dbReference type="GO" id="GO:0015189">
    <property type="term" value="F:L-lysine transmembrane transporter activity"/>
    <property type="evidence" value="ECO:0007669"/>
    <property type="project" value="TreeGrafter"/>
</dbReference>
<dbReference type="Gene3D" id="1.20.1740.10">
    <property type="entry name" value="Amino acid/polyamine transporter I"/>
    <property type="match status" value="1"/>
</dbReference>
<feature type="transmembrane region" description="Helical" evidence="6">
    <location>
        <begin position="401"/>
        <end position="422"/>
    </location>
</feature>
<evidence type="ECO:0000313" key="8">
    <source>
        <dbReference type="EnsemblMetazoa" id="MDOA011791-PG"/>
    </source>
</evidence>
<feature type="transmembrane region" description="Helical" evidence="6">
    <location>
        <begin position="282"/>
        <end position="306"/>
    </location>
</feature>
<protein>
    <submittedName>
        <fullName evidence="10 11">Cationic amino acid transporter 3 isoform X1</fullName>
    </submittedName>
</protein>
<evidence type="ECO:0000313" key="14">
    <source>
        <dbReference type="RefSeq" id="XP_019895660.1"/>
    </source>
</evidence>
<evidence type="ECO:0000313" key="11">
    <source>
        <dbReference type="RefSeq" id="XP_011296396.1"/>
    </source>
</evidence>
<feature type="region of interest" description="Disordered" evidence="5">
    <location>
        <begin position="886"/>
        <end position="915"/>
    </location>
</feature>
<feature type="compositionally biased region" description="Basic and acidic residues" evidence="5">
    <location>
        <begin position="1025"/>
        <end position="1050"/>
    </location>
</feature>
<evidence type="ECO:0000313" key="17">
    <source>
        <dbReference type="RefSeq" id="XP_058980113.1"/>
    </source>
</evidence>
<dbReference type="RefSeq" id="XP_011296396.1">
    <property type="nucleotide sequence ID" value="XM_011298094.2"/>
</dbReference>
<dbReference type="OrthoDB" id="3900342at2759"/>
<feature type="region of interest" description="Disordered" evidence="5">
    <location>
        <begin position="936"/>
        <end position="959"/>
    </location>
</feature>
<dbReference type="GeneID" id="101889461"/>
<feature type="transmembrane region" description="Helical" evidence="6">
    <location>
        <begin position="563"/>
        <end position="582"/>
    </location>
</feature>
<keyword evidence="3 6" id="KW-1133">Transmembrane helix</keyword>
<dbReference type="RefSeq" id="XP_019895661.1">
    <property type="nucleotide sequence ID" value="XM_020040102.1"/>
</dbReference>
<evidence type="ECO:0000313" key="15">
    <source>
        <dbReference type="RefSeq" id="XP_019895661.1"/>
    </source>
</evidence>
<evidence type="ECO:0000313" key="9">
    <source>
        <dbReference type="Proteomes" id="UP001652621"/>
    </source>
</evidence>
<gene>
    <name evidence="8" type="primary">101889461</name>
    <name evidence="10 11 12 13 14 15 16 17 18" type="synonym">LOC101889461</name>
</gene>
<evidence type="ECO:0000256" key="2">
    <source>
        <dbReference type="ARBA" id="ARBA00022692"/>
    </source>
</evidence>
<dbReference type="RefSeq" id="XP_058980114.1">
    <property type="nucleotide sequence ID" value="XM_059124131.1"/>
</dbReference>
<dbReference type="EnsemblMetazoa" id="MDOA011791-RD">
    <property type="protein sequence ID" value="MDOA011791-PD"/>
    <property type="gene ID" value="MDOA011791"/>
</dbReference>
<feature type="compositionally biased region" description="Basic and acidic residues" evidence="5">
    <location>
        <begin position="905"/>
        <end position="915"/>
    </location>
</feature>
<feature type="transmembrane region" description="Helical" evidence="6">
    <location>
        <begin position="187"/>
        <end position="209"/>
    </location>
</feature>
<feature type="compositionally biased region" description="Polar residues" evidence="5">
    <location>
        <begin position="792"/>
        <end position="802"/>
    </location>
</feature>
<evidence type="ECO:0000313" key="12">
    <source>
        <dbReference type="RefSeq" id="XP_011296397.1"/>
    </source>
</evidence>
<dbReference type="KEGG" id="mde:101889461"/>
<accession>A0A1I8N5N2</accession>
<dbReference type="eggNOG" id="KOG1286">
    <property type="taxonomic scope" value="Eukaryota"/>
</dbReference>
<dbReference type="VEuPathDB" id="VectorBase:MDOMA2_005375"/>
<dbReference type="RefSeq" id="XP_058980113.1">
    <property type="nucleotide sequence ID" value="XM_059124130.1"/>
</dbReference>
<dbReference type="PANTHER" id="PTHR43243">
    <property type="entry name" value="INNER MEMBRANE TRANSPORTER YGJI-RELATED"/>
    <property type="match status" value="1"/>
</dbReference>